<dbReference type="PROSITE" id="PS51318">
    <property type="entry name" value="TAT"/>
    <property type="match status" value="1"/>
</dbReference>
<dbReference type="InterPro" id="IPR049046">
    <property type="entry name" value="Beta-AFase-like_GH127_middle"/>
</dbReference>
<protein>
    <submittedName>
        <fullName evidence="4">Glycoside hydrolase family 127 protein</fullName>
    </submittedName>
</protein>
<keyword evidence="4" id="KW-0378">Hydrolase</keyword>
<comment type="caution">
    <text evidence="4">The sequence shown here is derived from an EMBL/GenBank/DDBJ whole genome shotgun (WGS) entry which is preliminary data.</text>
</comment>
<dbReference type="InterPro" id="IPR008928">
    <property type="entry name" value="6-hairpin_glycosidase_sf"/>
</dbReference>
<dbReference type="EMBL" id="JAPDDP010000005">
    <property type="protein sequence ID" value="MDA0179467.1"/>
    <property type="molecule type" value="Genomic_DNA"/>
</dbReference>
<sequence>MDSSMRRREFMAASAAFAAGAMLKPGATLAAIPGAGSAGPLPDYVGAGATAPIRPFPLYDVTLGPGLLKEKQDRMLTFLRAYDERRFLVLFNRLAGRPNPAGVQVPGGWEEGGLLSGHWTGHYLSALAQAASAGDAVLGDKLRWVVTELGAVQDALVENGLVVHPGYLGAKPEDTVLRLGPPRFAIYGQNQDLNTWAPWYTQHKLMRGFLDAYTLTGDLRALEIVCRMADWAHLALTVGDVMHPDYAGPPTREDLNFMWDTYIAGEYGGINEVLVELGELTGNRTYGRMAPLFDSRESLFQACVENRDILVFEAGKQPGRRRQQRLHANTHVPNFVGYMRIFERTGFADYHTASKHFFGMVVPHRMYAHGGTSGNFAGANNNIECFQNRDNIANSIAENGAETCTTYNLIKLARNLFFHDPDPAYIDYVERGLFNMIAGSRSDTNSNSNPQVTYFQPLTPGNRKGYGNTGTCCGGTGMENHTKHQESAYFRSDDDATLWVNLFIPSTLSWTQRGVTVTQETDFPRTQATKLTFGGAAASYTVKLRVPAWATKGYEVRVNGAVQALDAAPGSYVALTRRWAAGDTIEIAFPFSIRIERALDRPDTQSVHYGPLLMPILGTVAAGAFQQLSLYRHLKLDGDYERAAITRSTGMNFVAGGLTLRPHYVGDTQAHSPYFRRAEPEIVFGAVRTGVPNVKRDDDLPSYDVPVTGVVSPGDEGLTFLDVVWDQAPFASHAAFVAAVDAAAATLLTAEQRATVVTAAQSAEAELRV</sequence>
<feature type="chain" id="PRO_5040754685" evidence="1">
    <location>
        <begin position="31"/>
        <end position="769"/>
    </location>
</feature>
<accession>A0A9X3N709</accession>
<dbReference type="InterPro" id="IPR012878">
    <property type="entry name" value="Beta-AFase-like_GH127_cat"/>
</dbReference>
<organism evidence="4 5">
    <name type="scientific">Solirubrobacter phytolaccae</name>
    <dbReference type="NCBI Taxonomy" id="1404360"/>
    <lineage>
        <taxon>Bacteria</taxon>
        <taxon>Bacillati</taxon>
        <taxon>Actinomycetota</taxon>
        <taxon>Thermoleophilia</taxon>
        <taxon>Solirubrobacterales</taxon>
        <taxon>Solirubrobacteraceae</taxon>
        <taxon>Solirubrobacter</taxon>
    </lineage>
</organism>
<feature type="signal peptide" evidence="1">
    <location>
        <begin position="1"/>
        <end position="30"/>
    </location>
</feature>
<dbReference type="InterPro" id="IPR006311">
    <property type="entry name" value="TAT_signal"/>
</dbReference>
<proteinExistence type="predicted"/>
<dbReference type="Pfam" id="PF07944">
    <property type="entry name" value="Beta-AFase-like_GH127_cat"/>
    <property type="match status" value="1"/>
</dbReference>
<dbReference type="SUPFAM" id="SSF48208">
    <property type="entry name" value="Six-hairpin glycosidases"/>
    <property type="match status" value="1"/>
</dbReference>
<keyword evidence="5" id="KW-1185">Reference proteome</keyword>
<evidence type="ECO:0000259" key="3">
    <source>
        <dbReference type="Pfam" id="PF20736"/>
    </source>
</evidence>
<dbReference type="RefSeq" id="WP_270023748.1">
    <property type="nucleotide sequence ID" value="NZ_JAPDDP010000005.1"/>
</dbReference>
<dbReference type="Proteomes" id="UP001147653">
    <property type="component" value="Unassembled WGS sequence"/>
</dbReference>
<dbReference type="PANTHER" id="PTHR31151:SF0">
    <property type="entry name" value="PROLINE-TRNA LIGASE (DUF1680)"/>
    <property type="match status" value="1"/>
</dbReference>
<evidence type="ECO:0000256" key="1">
    <source>
        <dbReference type="SAM" id="SignalP"/>
    </source>
</evidence>
<feature type="domain" description="Non-reducing end beta-L-arabinofuranosidase-like GH127 catalytic" evidence="2">
    <location>
        <begin position="60"/>
        <end position="486"/>
    </location>
</feature>
<name>A0A9X3N709_9ACTN</name>
<evidence type="ECO:0000259" key="2">
    <source>
        <dbReference type="Pfam" id="PF07944"/>
    </source>
</evidence>
<evidence type="ECO:0000313" key="4">
    <source>
        <dbReference type="EMBL" id="MDA0179467.1"/>
    </source>
</evidence>
<dbReference type="GO" id="GO:0005975">
    <property type="term" value="P:carbohydrate metabolic process"/>
    <property type="evidence" value="ECO:0007669"/>
    <property type="project" value="InterPro"/>
</dbReference>
<dbReference type="AlphaFoldDB" id="A0A9X3N709"/>
<dbReference type="PANTHER" id="PTHR31151">
    <property type="entry name" value="PROLINE-TRNA LIGASE (DUF1680)"/>
    <property type="match status" value="1"/>
</dbReference>
<gene>
    <name evidence="4" type="ORF">OJ997_04100</name>
</gene>
<evidence type="ECO:0000313" key="5">
    <source>
        <dbReference type="Proteomes" id="UP001147653"/>
    </source>
</evidence>
<dbReference type="Pfam" id="PF20736">
    <property type="entry name" value="Glyco_hydro127M"/>
    <property type="match status" value="1"/>
</dbReference>
<reference evidence="4" key="1">
    <citation type="submission" date="2022-10" db="EMBL/GenBank/DDBJ databases">
        <title>The WGS of Solirubrobacter phytolaccae KCTC 29190.</title>
        <authorList>
            <person name="Jiang Z."/>
        </authorList>
    </citation>
    <scope>NUCLEOTIDE SEQUENCE</scope>
    <source>
        <strain evidence="4">KCTC 29190</strain>
    </source>
</reference>
<keyword evidence="1" id="KW-0732">Signal</keyword>
<feature type="domain" description="Non-reducing end beta-L-arabinofuranosidase-like GH127 middle" evidence="3">
    <location>
        <begin position="497"/>
        <end position="590"/>
    </location>
</feature>
<dbReference type="GO" id="GO:0016787">
    <property type="term" value="F:hydrolase activity"/>
    <property type="evidence" value="ECO:0007669"/>
    <property type="project" value="UniProtKB-KW"/>
</dbReference>